<proteinExistence type="predicted"/>
<evidence type="ECO:0000313" key="1">
    <source>
        <dbReference type="EMBL" id="VFU12448.1"/>
    </source>
</evidence>
<reference evidence="1" key="1">
    <citation type="submission" date="2019-03" db="EMBL/GenBank/DDBJ databases">
        <authorList>
            <person name="Hao L."/>
        </authorList>
    </citation>
    <scope>NUCLEOTIDE SEQUENCE</scope>
</reference>
<dbReference type="AlphaFoldDB" id="A0A485LWU7"/>
<gene>
    <name evidence="1" type="ORF">SCFA_1370008</name>
</gene>
<name>A0A485LWU7_9ZZZZ</name>
<accession>A0A485LWU7</accession>
<dbReference type="EMBL" id="CAADRM010000043">
    <property type="protein sequence ID" value="VFU12448.1"/>
    <property type="molecule type" value="Genomic_DNA"/>
</dbReference>
<sequence>MPFERELSQGYKHKPCLLPQAVHPRDRASHKAEIEDDHGTYARPARNLHGYLRNLSMDEDFITFTGGCAADHDGIHTFLGITIPPSC</sequence>
<protein>
    <submittedName>
        <fullName evidence="1">Uncharacterized protein</fullName>
    </submittedName>
</protein>
<organism evidence="1">
    <name type="scientific">anaerobic digester metagenome</name>
    <dbReference type="NCBI Taxonomy" id="1263854"/>
    <lineage>
        <taxon>unclassified sequences</taxon>
        <taxon>metagenomes</taxon>
        <taxon>ecological metagenomes</taxon>
    </lineage>
</organism>